<feature type="region of interest" description="Disordered" evidence="1">
    <location>
        <begin position="314"/>
        <end position="358"/>
    </location>
</feature>
<proteinExistence type="predicted"/>
<dbReference type="OrthoDB" id="3692269at2759"/>
<accession>A0A177C2F5</accession>
<gene>
    <name evidence="2" type="ORF">CC84DRAFT_1262994</name>
</gene>
<dbReference type="EMBL" id="KV441558">
    <property type="protein sequence ID" value="OAG00917.1"/>
    <property type="molecule type" value="Genomic_DNA"/>
</dbReference>
<evidence type="ECO:0000313" key="3">
    <source>
        <dbReference type="Proteomes" id="UP000077069"/>
    </source>
</evidence>
<dbReference type="GeneID" id="28768680"/>
<feature type="compositionally biased region" description="Polar residues" evidence="1">
    <location>
        <begin position="208"/>
        <end position="220"/>
    </location>
</feature>
<feature type="region of interest" description="Disordered" evidence="1">
    <location>
        <begin position="387"/>
        <end position="419"/>
    </location>
</feature>
<dbReference type="AlphaFoldDB" id="A0A177C2F5"/>
<sequence>MADAMRAALQSSSAMAEATQERDMRASYDAINARLDNDLVAKGHSINNLPPLIRLFEGQNNVGPFAVMVDFACTPRQRLVNWRNCREHKNKLTTMDLSDPEAVLRKIEVEACGIPQVGGNNTSTMAGSAVPTGFGPQHPRQTASANLVHPAFAHDRPTTPQLPCTLLSPYSTPTQQPTKIANAPSSSPTQPWTRSGSPYAKNAEAKNVSKTPTPTSSSFEPGSAQEHLQESRVYTMEGHMPHLSTNMYRLPNNSATYSSPYNNQNIASHAEKGYGQAPLLESATVRSRLYNAPVAVRSNRGATHQQQTPYASFKSFPGAGNNQFESSQSGQSMQQNGCAPFGNSSNPRPTYQPGIPAHSQQHNAYMSVYNTSSSGLAYQSGAQAQLQQRNGYTSVGEGAISRPANRPSTQPQPQQRNAKPVMDPLAEFRAAVNCRQTPGLHMPESADCREQVRQHMPEKNNTQPPARISIEVPHRVQPGQHGILIPSGYRPAASIKHHHHSGLSDSAIVQTTIEQPPQKKHKTTVPSYARATHPNSYPGAATPIPQPRARTKEEMEHEQQLAASKKHKAEKEEQECKEAERKKKLNAELTAELRTGDEVLTHRYREYLEVNPLPKGERPNGYYLSFLANQIVDKSDQTEGAMAVRYAKEKYWNQWKISDKLTVIELLRGKPRKQGHGMFAEMKTGGYLITAADIQAIRQTAPLYAAPEVVLPEVEIEE</sequence>
<feature type="region of interest" description="Disordered" evidence="1">
    <location>
        <begin position="516"/>
        <end position="575"/>
    </location>
</feature>
<dbReference type="InParanoid" id="A0A177C2F5"/>
<feature type="compositionally biased region" description="Polar residues" evidence="1">
    <location>
        <begin position="158"/>
        <end position="196"/>
    </location>
</feature>
<evidence type="ECO:0000256" key="1">
    <source>
        <dbReference type="SAM" id="MobiDB-lite"/>
    </source>
</evidence>
<feature type="compositionally biased region" description="Low complexity" evidence="1">
    <location>
        <begin position="326"/>
        <end position="335"/>
    </location>
</feature>
<dbReference type="RefSeq" id="XP_018031282.1">
    <property type="nucleotide sequence ID" value="XM_018185194.1"/>
</dbReference>
<organism evidence="2 3">
    <name type="scientific">Paraphaeosphaeria sporulosa</name>
    <dbReference type="NCBI Taxonomy" id="1460663"/>
    <lineage>
        <taxon>Eukaryota</taxon>
        <taxon>Fungi</taxon>
        <taxon>Dikarya</taxon>
        <taxon>Ascomycota</taxon>
        <taxon>Pezizomycotina</taxon>
        <taxon>Dothideomycetes</taxon>
        <taxon>Pleosporomycetidae</taxon>
        <taxon>Pleosporales</taxon>
        <taxon>Massarineae</taxon>
        <taxon>Didymosphaeriaceae</taxon>
        <taxon>Paraphaeosphaeria</taxon>
    </lineage>
</organism>
<evidence type="ECO:0000313" key="2">
    <source>
        <dbReference type="EMBL" id="OAG00917.1"/>
    </source>
</evidence>
<keyword evidence="3" id="KW-1185">Reference proteome</keyword>
<name>A0A177C2F5_9PLEO</name>
<dbReference type="Proteomes" id="UP000077069">
    <property type="component" value="Unassembled WGS sequence"/>
</dbReference>
<feature type="compositionally biased region" description="Polar residues" evidence="1">
    <location>
        <begin position="406"/>
        <end position="417"/>
    </location>
</feature>
<protein>
    <submittedName>
        <fullName evidence="2">Uncharacterized protein</fullName>
    </submittedName>
</protein>
<reference evidence="2 3" key="1">
    <citation type="submission" date="2016-05" db="EMBL/GenBank/DDBJ databases">
        <title>Comparative analysis of secretome profiles of manganese(II)-oxidizing ascomycete fungi.</title>
        <authorList>
            <consortium name="DOE Joint Genome Institute"/>
            <person name="Zeiner C.A."/>
            <person name="Purvine S.O."/>
            <person name="Zink E.M."/>
            <person name="Wu S."/>
            <person name="Pasa-Tolic L."/>
            <person name="Chaput D.L."/>
            <person name="Haridas S."/>
            <person name="Grigoriev I.V."/>
            <person name="Santelli C.M."/>
            <person name="Hansel C.M."/>
        </authorList>
    </citation>
    <scope>NUCLEOTIDE SEQUENCE [LARGE SCALE GENOMIC DNA]</scope>
    <source>
        <strain evidence="2 3">AP3s5-JAC2a</strain>
    </source>
</reference>
<feature type="compositionally biased region" description="Basic and acidic residues" evidence="1">
    <location>
        <begin position="550"/>
        <end position="559"/>
    </location>
</feature>
<feature type="region of interest" description="Disordered" evidence="1">
    <location>
        <begin position="153"/>
        <end position="227"/>
    </location>
</feature>